<organism evidence="1 2">
    <name type="scientific">Achromobacter insuavis</name>
    <dbReference type="NCBI Taxonomy" id="1287735"/>
    <lineage>
        <taxon>Bacteria</taxon>
        <taxon>Pseudomonadati</taxon>
        <taxon>Pseudomonadota</taxon>
        <taxon>Betaproteobacteria</taxon>
        <taxon>Burkholderiales</taxon>
        <taxon>Alcaligenaceae</taxon>
        <taxon>Achromobacter</taxon>
    </lineage>
</organism>
<dbReference type="Proteomes" id="UP000507979">
    <property type="component" value="Unassembled WGS sequence"/>
</dbReference>
<accession>A0A6J4ZW34</accession>
<evidence type="ECO:0000313" key="2">
    <source>
        <dbReference type="Proteomes" id="UP000507979"/>
    </source>
</evidence>
<dbReference type="InterPro" id="IPR050767">
    <property type="entry name" value="Sel1_AlgK"/>
</dbReference>
<sequence>MKTSYTPADVAATTPEQLASLRAGPAPQYAAWIRTAAEMGLVEAQTIFGQMLLDGVGVPQDQAEGLAWFKRAANADHLMAINMIGRCYENGWGIAPDDTVAAYWFRLAADRGLDWGMYNYAHMLKSGRGGVVQNRAAALALYQQAAQAGHVKSIGVVGRFYETGDVVEQDLERAFDCYQRCAEGGDFRGMFHLGRMLLLRGDKREAAQWLARVPETATSAFLVEAHAMLLDAGQDSAAAFFEPYLSAGGARP</sequence>
<dbReference type="AlphaFoldDB" id="A0A6J4ZW34"/>
<dbReference type="InterPro" id="IPR011990">
    <property type="entry name" value="TPR-like_helical_dom_sf"/>
</dbReference>
<proteinExistence type="predicted"/>
<dbReference type="SUPFAM" id="SSF81901">
    <property type="entry name" value="HCP-like"/>
    <property type="match status" value="1"/>
</dbReference>
<dbReference type="RefSeq" id="WP_054430786.1">
    <property type="nucleotide sequence ID" value="NZ_CADIJR010000012.1"/>
</dbReference>
<dbReference type="GeneID" id="92897669"/>
<evidence type="ECO:0008006" key="3">
    <source>
        <dbReference type="Google" id="ProtNLM"/>
    </source>
</evidence>
<dbReference type="Pfam" id="PF08238">
    <property type="entry name" value="Sel1"/>
    <property type="match status" value="5"/>
</dbReference>
<dbReference type="SMART" id="SM00671">
    <property type="entry name" value="SEL1"/>
    <property type="match status" value="4"/>
</dbReference>
<protein>
    <recommendedName>
        <fullName evidence="3">Secretory immunoglobulin A-binding protein EsiB</fullName>
    </recommendedName>
</protein>
<dbReference type="InterPro" id="IPR006597">
    <property type="entry name" value="Sel1-like"/>
</dbReference>
<dbReference type="Gene3D" id="1.25.40.10">
    <property type="entry name" value="Tetratricopeptide repeat domain"/>
    <property type="match status" value="1"/>
</dbReference>
<dbReference type="EMBL" id="CADIJR010000012">
    <property type="protein sequence ID" value="CAB3637432.1"/>
    <property type="molecule type" value="Genomic_DNA"/>
</dbReference>
<reference evidence="1 2" key="1">
    <citation type="submission" date="2020-04" db="EMBL/GenBank/DDBJ databases">
        <authorList>
            <person name="De Canck E."/>
        </authorList>
    </citation>
    <scope>NUCLEOTIDE SEQUENCE [LARGE SCALE GENOMIC DNA]</scope>
    <source>
        <strain evidence="1 2">LMG 26845</strain>
    </source>
</reference>
<name>A0A6J4ZW34_9BURK</name>
<dbReference type="PANTHER" id="PTHR11102:SF160">
    <property type="entry name" value="ERAD-ASSOCIATED E3 UBIQUITIN-PROTEIN LIGASE COMPONENT HRD3"/>
    <property type="match status" value="1"/>
</dbReference>
<keyword evidence="2" id="KW-1185">Reference proteome</keyword>
<evidence type="ECO:0000313" key="1">
    <source>
        <dbReference type="EMBL" id="CAB3637432.1"/>
    </source>
</evidence>
<gene>
    <name evidence="1" type="ORF">LMG26845_01819</name>
</gene>
<dbReference type="PANTHER" id="PTHR11102">
    <property type="entry name" value="SEL-1-LIKE PROTEIN"/>
    <property type="match status" value="1"/>
</dbReference>